<dbReference type="Gene3D" id="1.50.10.10">
    <property type="match status" value="1"/>
</dbReference>
<evidence type="ECO:0000259" key="1">
    <source>
        <dbReference type="Pfam" id="PF07944"/>
    </source>
</evidence>
<evidence type="ECO:0000259" key="2">
    <source>
        <dbReference type="Pfam" id="PF16375"/>
    </source>
</evidence>
<evidence type="ECO:0000259" key="3">
    <source>
        <dbReference type="Pfam" id="PF20620"/>
    </source>
</evidence>
<accession>A0A7T3RC64</accession>
<evidence type="ECO:0000313" key="6">
    <source>
        <dbReference type="Proteomes" id="UP000595224"/>
    </source>
</evidence>
<reference evidence="5 6" key="1">
    <citation type="submission" date="2020-11" db="EMBL/GenBank/DDBJ databases">
        <title>Treponema Peruensis nv. sp., first commensal Treponema isolated from human feces.</title>
        <authorList>
            <person name="Belkhou C."/>
            <person name="Raes J."/>
        </authorList>
    </citation>
    <scope>NUCLEOTIDE SEQUENCE [LARGE SCALE GENOMIC DNA]</scope>
    <source>
        <strain evidence="5 6">RCC2812</strain>
    </source>
</reference>
<evidence type="ECO:0000259" key="4">
    <source>
        <dbReference type="Pfam" id="PF20736"/>
    </source>
</evidence>
<dbReference type="InterPro" id="IPR012878">
    <property type="entry name" value="Beta-AFase-like_GH127_cat"/>
</dbReference>
<dbReference type="InterPro" id="IPR049046">
    <property type="entry name" value="Beta-AFase-like_GH127_middle"/>
</dbReference>
<dbReference type="AlphaFoldDB" id="A0A7T3RC64"/>
<dbReference type="Pfam" id="PF20620">
    <property type="entry name" value="DUF6805"/>
    <property type="match status" value="1"/>
</dbReference>
<feature type="domain" description="Non-reducing end beta-L-arabinofuranosidase-like GH127 middle" evidence="4">
    <location>
        <begin position="389"/>
        <end position="452"/>
    </location>
</feature>
<sequence>MSAQKTVLEENSLFQKSQKTGLEYVLRLDPDRLLAPCRIAAGKRPKAATYGGWESMQIQGHSLGHYMSALSAFVNSTGNAQAKEKLDYVVSELKEIQCADGYIGGVPSVPFDTAFTGNFEVDRFSLAKYWVPWYSVHKIYAGLIDAYTLTQNKDALEIVKKMADWAVNGTANMTEEQFQKMLTCEHGGMCKVFADLYGITKDEKYLKMAERFIHQEIVKPAMKQSDRLQGFHANTQIPKFIGLAKLYELTGKTEYRTAVEFFFDTVTKKRSYAIGGNSIGEHFGPEYQEILGRDTCETCNTYNMLELSEYIFRWNKNADAADYYETALYNHILASQEPVTGAKTYFVSTLPGFYKVYGSFENAFWCCTGTGMENPARYNRFIAKDYDGTIYINLFIPSAITTEDGWKIAIETKFPYEQSAQIKILYEGKNPRSLKIRTPLWTEDARTADGYELKSEKISAGETYSVNLPMNLHTRRTRDRSGNFSILYGPLVLAADMGKRAMPNDTVDNQLVYMNSPAQKISAITADPLTPQGWIEVLDKENLTFATKESAAENGTSYTLKPFYDIHHTRYSVYFNALNPAEDEREAKYESITVDFVEPGRQQSEVEHRFKNEATEMGYIPEVDRSYRKIMSGEGFISYRMKFDNTNKNKIVLTTYGKDAGTIKVYIDDTELSSVTLAGTDGEKLTDTQIEVPAKIIKEKAKSRRTAIMNVKLICEQSQSPRILELRVTK</sequence>
<dbReference type="InterPro" id="IPR032275">
    <property type="entry name" value="DUF4986"/>
</dbReference>
<proteinExistence type="predicted"/>
<protein>
    <submittedName>
        <fullName evidence="5">Glycoside hydrolase family 127 protein</fullName>
    </submittedName>
</protein>
<dbReference type="GO" id="GO:0016787">
    <property type="term" value="F:hydrolase activity"/>
    <property type="evidence" value="ECO:0007669"/>
    <property type="project" value="UniProtKB-KW"/>
</dbReference>
<organism evidence="5 6">
    <name type="scientific">Treponema peruense</name>
    <dbReference type="NCBI Taxonomy" id="2787628"/>
    <lineage>
        <taxon>Bacteria</taxon>
        <taxon>Pseudomonadati</taxon>
        <taxon>Spirochaetota</taxon>
        <taxon>Spirochaetia</taxon>
        <taxon>Spirochaetales</taxon>
        <taxon>Treponemataceae</taxon>
        <taxon>Treponema</taxon>
    </lineage>
</organism>
<dbReference type="GO" id="GO:0005975">
    <property type="term" value="P:carbohydrate metabolic process"/>
    <property type="evidence" value="ECO:0007669"/>
    <property type="project" value="InterPro"/>
</dbReference>
<dbReference type="InterPro" id="IPR008928">
    <property type="entry name" value="6-hairpin_glycosidase_sf"/>
</dbReference>
<name>A0A7T3RC64_9SPIR</name>
<dbReference type="RefSeq" id="WP_198442170.1">
    <property type="nucleotide sequence ID" value="NZ_CBCSHE010000001.1"/>
</dbReference>
<feature type="domain" description="Non-reducing end beta-L-arabinofuranosidase-like GH127 catalytic" evidence="1">
    <location>
        <begin position="11"/>
        <end position="379"/>
    </location>
</feature>
<dbReference type="SUPFAM" id="SSF48208">
    <property type="entry name" value="Six-hairpin glycosidases"/>
    <property type="match status" value="1"/>
</dbReference>
<feature type="domain" description="Glycoside hydrolase GH146 substrate-binding" evidence="3">
    <location>
        <begin position="590"/>
        <end position="728"/>
    </location>
</feature>
<dbReference type="PANTHER" id="PTHR31151">
    <property type="entry name" value="PROLINE-TRNA LIGASE (DUF1680)"/>
    <property type="match status" value="1"/>
</dbReference>
<keyword evidence="5" id="KW-0378">Hydrolase</keyword>
<dbReference type="KEGG" id="tper:IWA51_09040"/>
<gene>
    <name evidence="5" type="ORF">IWA51_09040</name>
</gene>
<keyword evidence="6" id="KW-1185">Reference proteome</keyword>
<dbReference type="Pfam" id="PF16375">
    <property type="entry name" value="DUF4986"/>
    <property type="match status" value="1"/>
</dbReference>
<dbReference type="EMBL" id="CP064936">
    <property type="protein sequence ID" value="QQA00413.1"/>
    <property type="molecule type" value="Genomic_DNA"/>
</dbReference>
<dbReference type="Proteomes" id="UP000595224">
    <property type="component" value="Chromosome"/>
</dbReference>
<feature type="domain" description="DUF4986" evidence="2">
    <location>
        <begin position="534"/>
        <end position="575"/>
    </location>
</feature>
<dbReference type="InterPro" id="IPR046544">
    <property type="entry name" value="GH146_SB_dom"/>
</dbReference>
<dbReference type="Pfam" id="PF20736">
    <property type="entry name" value="Glyco_hydro127M"/>
    <property type="match status" value="1"/>
</dbReference>
<evidence type="ECO:0000313" key="5">
    <source>
        <dbReference type="EMBL" id="QQA00413.1"/>
    </source>
</evidence>
<dbReference type="Pfam" id="PF07944">
    <property type="entry name" value="Beta-AFase-like_GH127_cat"/>
    <property type="match status" value="1"/>
</dbReference>
<dbReference type="PANTHER" id="PTHR31151:SF0">
    <property type="entry name" value="PROLINE-TRNA LIGASE (DUF1680)"/>
    <property type="match status" value="1"/>
</dbReference>
<dbReference type="InterPro" id="IPR012341">
    <property type="entry name" value="6hp_glycosidase-like_sf"/>
</dbReference>